<sequence>MKGTGKSQLALKYAQEHKEESTNHIVWKIKCQNTSLLQRALEFLHRSLGCIITNPNFPDICRIYGNSIVTKLKTLCQHHSDLSPLFILDNVTETTLEKVEIFLNQLQECTSIKVIATTEVLPGFSQNVLEINGFTGEESCTFLSGNKHQNESEKELSLELAKKINSNPLGLYIFRTLMYQQNWSIGRINEIIKSFYFSLTNMESIAGRHEVEDRLFGHLRAVLDIVKETDKAIFKLLSVLKFMDKNEEIPIILLEFYSMQIGLLDILTVEKFVKKIKDASFGMITGEDDFRVLKTHEVVILVLEMELDTNSPSDMHTMLHLLKSCIMVISHDNRSWKDLKINKLVLPHAIEVVRHAEKLFTTLENTLDIKVIVEYKTLLMLVNHLIGYTLSYNKSLLAMDYLAKAKQQIFSLCNVELTE</sequence>
<evidence type="ECO:0000313" key="2">
    <source>
        <dbReference type="Proteomes" id="UP000596742"/>
    </source>
</evidence>
<dbReference type="SUPFAM" id="SSF52540">
    <property type="entry name" value="P-loop containing nucleoside triphosphate hydrolases"/>
    <property type="match status" value="1"/>
</dbReference>
<organism evidence="1 2">
    <name type="scientific">Mytilus galloprovincialis</name>
    <name type="common">Mediterranean mussel</name>
    <dbReference type="NCBI Taxonomy" id="29158"/>
    <lineage>
        <taxon>Eukaryota</taxon>
        <taxon>Metazoa</taxon>
        <taxon>Spiralia</taxon>
        <taxon>Lophotrochozoa</taxon>
        <taxon>Mollusca</taxon>
        <taxon>Bivalvia</taxon>
        <taxon>Autobranchia</taxon>
        <taxon>Pteriomorphia</taxon>
        <taxon>Mytilida</taxon>
        <taxon>Mytiloidea</taxon>
        <taxon>Mytilidae</taxon>
        <taxon>Mytilinae</taxon>
        <taxon>Mytilus</taxon>
    </lineage>
</organism>
<dbReference type="Gene3D" id="3.40.50.300">
    <property type="entry name" value="P-loop containing nucleotide triphosphate hydrolases"/>
    <property type="match status" value="1"/>
</dbReference>
<evidence type="ECO:0008006" key="3">
    <source>
        <dbReference type="Google" id="ProtNLM"/>
    </source>
</evidence>
<dbReference type="EMBL" id="UYJE01009951">
    <property type="protein sequence ID" value="VDI78273.1"/>
    <property type="molecule type" value="Genomic_DNA"/>
</dbReference>
<dbReference type="Proteomes" id="UP000596742">
    <property type="component" value="Unassembled WGS sequence"/>
</dbReference>
<accession>A0A8B6HF56</accession>
<reference evidence="1" key="1">
    <citation type="submission" date="2018-11" db="EMBL/GenBank/DDBJ databases">
        <authorList>
            <person name="Alioto T."/>
            <person name="Alioto T."/>
        </authorList>
    </citation>
    <scope>NUCLEOTIDE SEQUENCE</scope>
</reference>
<evidence type="ECO:0000313" key="1">
    <source>
        <dbReference type="EMBL" id="VDI78273.1"/>
    </source>
</evidence>
<gene>
    <name evidence="1" type="ORF">MGAL_10B047604</name>
</gene>
<comment type="caution">
    <text evidence="1">The sequence shown here is derived from an EMBL/GenBank/DDBJ whole genome shotgun (WGS) entry which is preliminary data.</text>
</comment>
<proteinExistence type="predicted"/>
<protein>
    <recommendedName>
        <fullName evidence="3">NB-ARC domain-containing protein</fullName>
    </recommendedName>
</protein>
<dbReference type="AlphaFoldDB" id="A0A8B6HF56"/>
<dbReference type="InterPro" id="IPR027417">
    <property type="entry name" value="P-loop_NTPase"/>
</dbReference>
<name>A0A8B6HF56_MYTGA</name>
<keyword evidence="2" id="KW-1185">Reference proteome</keyword>